<keyword evidence="3 4" id="KW-0067">ATP-binding</keyword>
<dbReference type="Gene3D" id="3.30.590.20">
    <property type="match status" value="1"/>
</dbReference>
<comment type="catalytic activity">
    <reaction evidence="4">
        <text>L-cysteine + L-glutamate + ATP = gamma-L-glutamyl-L-cysteine + ADP + phosphate + H(+)</text>
        <dbReference type="Rhea" id="RHEA:13285"/>
        <dbReference type="ChEBI" id="CHEBI:15378"/>
        <dbReference type="ChEBI" id="CHEBI:29985"/>
        <dbReference type="ChEBI" id="CHEBI:30616"/>
        <dbReference type="ChEBI" id="CHEBI:35235"/>
        <dbReference type="ChEBI" id="CHEBI:43474"/>
        <dbReference type="ChEBI" id="CHEBI:58173"/>
        <dbReference type="ChEBI" id="CHEBI:456216"/>
        <dbReference type="EC" id="6.3.2.2"/>
    </reaction>
</comment>
<evidence type="ECO:0000256" key="1">
    <source>
        <dbReference type="ARBA" id="ARBA00022598"/>
    </source>
</evidence>
<name>A0A6J4LH16_9BACT</name>
<evidence type="ECO:0000256" key="4">
    <source>
        <dbReference type="HAMAP-Rule" id="MF_01609"/>
    </source>
</evidence>
<accession>A0A6J4LH16</accession>
<proteinExistence type="inferred from homology"/>
<reference evidence="5" key="1">
    <citation type="submission" date="2020-02" db="EMBL/GenBank/DDBJ databases">
        <authorList>
            <person name="Meier V. D."/>
        </authorList>
    </citation>
    <scope>NUCLEOTIDE SEQUENCE</scope>
    <source>
        <strain evidence="5">AVDCRST_MAG68</strain>
    </source>
</reference>
<comment type="function">
    <text evidence="4">ATP-dependent carboxylate-amine ligase which exhibits weak glutamate--cysteine ligase activity.</text>
</comment>
<dbReference type="NCBIfam" id="TIGR02050">
    <property type="entry name" value="gshA_cyan_rel"/>
    <property type="match status" value="1"/>
</dbReference>
<dbReference type="AlphaFoldDB" id="A0A6J4LH16"/>
<sequence>MKPPSLTIGIEEEYQIIDPDTRELRSYITEILDHDHLILGEIKPELHQSIVEVGTTVCTTPAQTRQELRRLRGMVMELADRKNLKVVAAGTHPFSSWMTQEITPLERYLGVKQDMADLAQQLLIFGTHVHIGIEDREFLIDAMNVARYFVPHILCLTSSSPFWMGRNTGLKSYRSVIFRNFPRTGIPRVMRDWADFQYLTENLVKTRCIPDGSKIYWDLRPHHAYPTLEFRFLDVCTRVEEAVCVAAILQAIIAKVYKLRRDNMTFRVYPGDLIEENKWRAVRYGLDGQLVDLGKQEELPARALIREILEWFVDDVVDELGSRAEVEYALRILAEGSSADRQLAVYQRTGNLNDVVDHLIAETEEGIRGPVPGAVHAVP</sequence>
<dbReference type="PANTHER" id="PTHR36510:SF1">
    <property type="entry name" value="GLUTAMATE--CYSTEINE LIGASE 2-RELATED"/>
    <property type="match status" value="1"/>
</dbReference>
<dbReference type="InterPro" id="IPR050141">
    <property type="entry name" value="GCL_type2/YbdK_subfam"/>
</dbReference>
<dbReference type="HAMAP" id="MF_01609">
    <property type="entry name" value="Glu_cys_ligase_2"/>
    <property type="match status" value="1"/>
</dbReference>
<evidence type="ECO:0000256" key="3">
    <source>
        <dbReference type="ARBA" id="ARBA00022840"/>
    </source>
</evidence>
<gene>
    <name evidence="5" type="ORF">AVDCRST_MAG68-2524</name>
</gene>
<organism evidence="5">
    <name type="scientific">uncultured Gemmatimonadota bacterium</name>
    <dbReference type="NCBI Taxonomy" id="203437"/>
    <lineage>
        <taxon>Bacteria</taxon>
        <taxon>Pseudomonadati</taxon>
        <taxon>Gemmatimonadota</taxon>
        <taxon>environmental samples</taxon>
    </lineage>
</organism>
<dbReference type="InterPro" id="IPR011793">
    <property type="entry name" value="YbdK"/>
</dbReference>
<dbReference type="PANTHER" id="PTHR36510">
    <property type="entry name" value="GLUTAMATE--CYSTEINE LIGASE 2-RELATED"/>
    <property type="match status" value="1"/>
</dbReference>
<dbReference type="InterPro" id="IPR006336">
    <property type="entry name" value="GCS2"/>
</dbReference>
<protein>
    <recommendedName>
        <fullName evidence="4">Putative glutamate--cysteine ligase 2</fullName>
        <ecNumber evidence="4">6.3.2.2</ecNumber>
    </recommendedName>
    <alternativeName>
        <fullName evidence="4">Gamma-glutamylcysteine synthetase 2</fullName>
        <shortName evidence="4">GCS 2</shortName>
        <shortName evidence="4">Gamma-GCS 2</shortName>
    </alternativeName>
</protein>
<dbReference type="EMBL" id="CADCTW010000123">
    <property type="protein sequence ID" value="CAA9331424.1"/>
    <property type="molecule type" value="Genomic_DNA"/>
</dbReference>
<dbReference type="GO" id="GO:0004357">
    <property type="term" value="F:glutamate-cysteine ligase activity"/>
    <property type="evidence" value="ECO:0007669"/>
    <property type="project" value="UniProtKB-EC"/>
</dbReference>
<dbReference type="SUPFAM" id="SSF55931">
    <property type="entry name" value="Glutamine synthetase/guanido kinase"/>
    <property type="match status" value="1"/>
</dbReference>
<dbReference type="GO" id="GO:0042398">
    <property type="term" value="P:modified amino acid biosynthetic process"/>
    <property type="evidence" value="ECO:0007669"/>
    <property type="project" value="InterPro"/>
</dbReference>
<dbReference type="EC" id="6.3.2.2" evidence="4"/>
<dbReference type="Pfam" id="PF04107">
    <property type="entry name" value="GCS2"/>
    <property type="match status" value="1"/>
</dbReference>
<dbReference type="NCBIfam" id="NF010039">
    <property type="entry name" value="PRK13515.1"/>
    <property type="match status" value="1"/>
</dbReference>
<evidence type="ECO:0000313" key="5">
    <source>
        <dbReference type="EMBL" id="CAA9331424.1"/>
    </source>
</evidence>
<dbReference type="GO" id="GO:0005524">
    <property type="term" value="F:ATP binding"/>
    <property type="evidence" value="ECO:0007669"/>
    <property type="project" value="UniProtKB-KW"/>
</dbReference>
<dbReference type="InterPro" id="IPR014746">
    <property type="entry name" value="Gln_synth/guanido_kin_cat_dom"/>
</dbReference>
<keyword evidence="1 4" id="KW-0436">Ligase</keyword>
<evidence type="ECO:0000256" key="2">
    <source>
        <dbReference type="ARBA" id="ARBA00022741"/>
    </source>
</evidence>
<comment type="similarity">
    <text evidence="4">Belongs to the glutamate--cysteine ligase type 2 family. YbdK subfamily.</text>
</comment>
<keyword evidence="2 4" id="KW-0547">Nucleotide-binding</keyword>